<keyword evidence="3" id="KW-0175">Coiled coil</keyword>
<feature type="repeat" description="PPR" evidence="2">
    <location>
        <begin position="258"/>
        <end position="292"/>
    </location>
</feature>
<dbReference type="PANTHER" id="PTHR47936:SF1">
    <property type="entry name" value="PENTATRICOPEPTIDE REPEAT-CONTAINING PROTEIN GUN1, CHLOROPLASTIC"/>
    <property type="match status" value="1"/>
</dbReference>
<evidence type="ECO:0000313" key="5">
    <source>
        <dbReference type="Proteomes" id="UP001206595"/>
    </source>
</evidence>
<evidence type="ECO:0000256" key="3">
    <source>
        <dbReference type="SAM" id="Coils"/>
    </source>
</evidence>
<dbReference type="Pfam" id="PF01535">
    <property type="entry name" value="PPR"/>
    <property type="match status" value="2"/>
</dbReference>
<evidence type="ECO:0008006" key="6">
    <source>
        <dbReference type="Google" id="ProtNLM"/>
    </source>
</evidence>
<reference evidence="4" key="1">
    <citation type="submission" date="2021-06" db="EMBL/GenBank/DDBJ databases">
        <authorList>
            <consortium name="DOE Joint Genome Institute"/>
            <person name="Mondo S.J."/>
            <person name="Amses K.R."/>
            <person name="Simmons D.R."/>
            <person name="Longcore J.E."/>
            <person name="Seto K."/>
            <person name="Alves G.H."/>
            <person name="Bonds A.E."/>
            <person name="Quandt C.A."/>
            <person name="Davis W.J."/>
            <person name="Chang Y."/>
            <person name="Letcher P.M."/>
            <person name="Powell M.J."/>
            <person name="Kuo A."/>
            <person name="Labutti K."/>
            <person name="Pangilinan J."/>
            <person name="Andreopoulos W."/>
            <person name="Tritt A."/>
            <person name="Riley R."/>
            <person name="Hundley H."/>
            <person name="Johnson J."/>
            <person name="Lipzen A."/>
            <person name="Barry K."/>
            <person name="Berbee M.L."/>
            <person name="Buchler N.E."/>
            <person name="Grigoriev I.V."/>
            <person name="Spatafora J.W."/>
            <person name="Stajich J.E."/>
            <person name="James T.Y."/>
        </authorList>
    </citation>
    <scope>NUCLEOTIDE SEQUENCE</scope>
    <source>
        <strain evidence="4">AG</strain>
    </source>
</reference>
<keyword evidence="5" id="KW-1185">Reference proteome</keyword>
<evidence type="ECO:0000256" key="1">
    <source>
        <dbReference type="ARBA" id="ARBA00022737"/>
    </source>
</evidence>
<evidence type="ECO:0000313" key="4">
    <source>
        <dbReference type="EMBL" id="KAI8583125.1"/>
    </source>
</evidence>
<dbReference type="InterPro" id="IPR002885">
    <property type="entry name" value="PPR_rpt"/>
</dbReference>
<reference evidence="4" key="2">
    <citation type="journal article" date="2022" name="Proc. Natl. Acad. Sci. U.S.A.">
        <title>Diploid-dominant life cycles characterize the early evolution of Fungi.</title>
        <authorList>
            <person name="Amses K.R."/>
            <person name="Simmons D.R."/>
            <person name="Longcore J.E."/>
            <person name="Mondo S.J."/>
            <person name="Seto K."/>
            <person name="Jeronimo G.H."/>
            <person name="Bonds A.E."/>
            <person name="Quandt C.A."/>
            <person name="Davis W.J."/>
            <person name="Chang Y."/>
            <person name="Federici B.A."/>
            <person name="Kuo A."/>
            <person name="LaButti K."/>
            <person name="Pangilinan J."/>
            <person name="Andreopoulos W."/>
            <person name="Tritt A."/>
            <person name="Riley R."/>
            <person name="Hundley H."/>
            <person name="Johnson J."/>
            <person name="Lipzen A."/>
            <person name="Barry K."/>
            <person name="Lang B.F."/>
            <person name="Cuomo C.A."/>
            <person name="Buchler N.E."/>
            <person name="Grigoriev I.V."/>
            <person name="Spatafora J.W."/>
            <person name="Stajich J.E."/>
            <person name="James T.Y."/>
        </authorList>
    </citation>
    <scope>NUCLEOTIDE SEQUENCE</scope>
    <source>
        <strain evidence="4">AG</strain>
    </source>
</reference>
<dbReference type="PANTHER" id="PTHR47936">
    <property type="entry name" value="PPR_LONG DOMAIN-CONTAINING PROTEIN"/>
    <property type="match status" value="1"/>
</dbReference>
<dbReference type="InterPro" id="IPR011990">
    <property type="entry name" value="TPR-like_helical_dom_sf"/>
</dbReference>
<protein>
    <recommendedName>
        <fullName evidence="6">Pentacotripeptide-repeat region of PRORP domain-containing protein</fullName>
    </recommendedName>
</protein>
<evidence type="ECO:0000256" key="2">
    <source>
        <dbReference type="PROSITE-ProRule" id="PRU00708"/>
    </source>
</evidence>
<feature type="coiled-coil region" evidence="3">
    <location>
        <begin position="87"/>
        <end position="114"/>
    </location>
</feature>
<comment type="caution">
    <text evidence="4">The sequence shown here is derived from an EMBL/GenBank/DDBJ whole genome shotgun (WGS) entry which is preliminary data.</text>
</comment>
<dbReference type="NCBIfam" id="TIGR00756">
    <property type="entry name" value="PPR"/>
    <property type="match status" value="3"/>
</dbReference>
<dbReference type="Gene3D" id="1.25.40.10">
    <property type="entry name" value="Tetratricopeptide repeat domain"/>
    <property type="match status" value="4"/>
</dbReference>
<proteinExistence type="predicted"/>
<dbReference type="Proteomes" id="UP001206595">
    <property type="component" value="Unassembled WGS sequence"/>
</dbReference>
<organism evidence="4 5">
    <name type="scientific">Umbelopsis ramanniana AG</name>
    <dbReference type="NCBI Taxonomy" id="1314678"/>
    <lineage>
        <taxon>Eukaryota</taxon>
        <taxon>Fungi</taxon>
        <taxon>Fungi incertae sedis</taxon>
        <taxon>Mucoromycota</taxon>
        <taxon>Mucoromycotina</taxon>
        <taxon>Umbelopsidomycetes</taxon>
        <taxon>Umbelopsidales</taxon>
        <taxon>Umbelopsidaceae</taxon>
        <taxon>Umbelopsis</taxon>
    </lineage>
</organism>
<dbReference type="Pfam" id="PF13041">
    <property type="entry name" value="PPR_2"/>
    <property type="match status" value="1"/>
</dbReference>
<dbReference type="EMBL" id="MU620897">
    <property type="protein sequence ID" value="KAI8583125.1"/>
    <property type="molecule type" value="Genomic_DNA"/>
</dbReference>
<dbReference type="RefSeq" id="XP_051448129.1">
    <property type="nucleotide sequence ID" value="XM_051586198.1"/>
</dbReference>
<feature type="repeat" description="PPR" evidence="2">
    <location>
        <begin position="424"/>
        <end position="458"/>
    </location>
</feature>
<dbReference type="GeneID" id="75911546"/>
<dbReference type="PROSITE" id="PS51375">
    <property type="entry name" value="PPR"/>
    <property type="match status" value="3"/>
</dbReference>
<sequence>MAFRQAWRSNVRHVTNLCRTCEIRMNYQSATRIPHIFRRALNGDITKYGRQTFSTISTDTPSINVDVTESFAGSPQSPIIPDQEPIMQLENKRLDEIYKEYQELSKESNSLTEQDFINLMNYCKRNSSARAHKFLESLVDDIQKIAPEKTSLVTRGYNMLLQTYIHDNRWDDAVTLVSTLMKGGRYYNEVTINTMISGSLKTSTIKNLHQFIAYLEEHQHKLTDSNVDRLIKACHLGGDVESAIIYFNRAKADQSEVGSHAYQSMIYVLKLDNRVDEALSVFSDMEKSGIPATVGTYHILLDLLNCNQRSKEMEDIYKRFQNSGLTPNISIYLAMGWDLPRAMDELTKQGGQLQVRDYNTLIVRSIQDNNIEQAISYFQIMQKEGIQANHVSYSIIMDALLKNRTGSQALDMYEHMIKSGVQPDTHAFNTLLAHHIQNDDRVECLKALDKMHEKGFTPDARTINFLMSIVLSDGKDAQKDCEFLMKLFAKLKEVHSPPTAKTYNHVLNGLARLALERPLTPSNKFKITKNKGSVPLELLPENAIELMRELYKQMCRSPLKFAKPNSTTYDLLICSLIDATQYRAAMRLYEDSKRSNVSVGNDVLVRIQQGLVESGMDMQVIQMFYDHRHKKSPIKDPRYYNSVLDTCRRLGLSDTYQEVLKESEQLTGISLEDN</sequence>
<dbReference type="AlphaFoldDB" id="A0AAD5HG53"/>
<keyword evidence="1" id="KW-0677">Repeat</keyword>
<name>A0AAD5HG53_UMBRA</name>
<gene>
    <name evidence="4" type="ORF">K450DRAFT_224344</name>
</gene>
<accession>A0AAD5HG53</accession>
<feature type="repeat" description="PPR" evidence="2">
    <location>
        <begin position="389"/>
        <end position="423"/>
    </location>
</feature>